<feature type="region of interest" description="Disordered" evidence="1">
    <location>
        <begin position="209"/>
        <end position="355"/>
    </location>
</feature>
<proteinExistence type="predicted"/>
<feature type="compositionally biased region" description="Polar residues" evidence="1">
    <location>
        <begin position="308"/>
        <end position="318"/>
    </location>
</feature>
<dbReference type="InterPro" id="IPR000313">
    <property type="entry name" value="PWWP_dom"/>
</dbReference>
<name>A0A814M5Y1_ADIRI</name>
<feature type="region of interest" description="Disordered" evidence="1">
    <location>
        <begin position="1"/>
        <end position="46"/>
    </location>
</feature>
<evidence type="ECO:0000313" key="4">
    <source>
        <dbReference type="EMBL" id="CAF1187278.1"/>
    </source>
</evidence>
<evidence type="ECO:0000313" key="5">
    <source>
        <dbReference type="Proteomes" id="UP000663828"/>
    </source>
</evidence>
<gene>
    <name evidence="3" type="ORF">EDS130_LOCUS18613</name>
    <name evidence="4" type="ORF">XAT740_LOCUS22912</name>
</gene>
<keyword evidence="5" id="KW-1185">Reference proteome</keyword>
<dbReference type="OrthoDB" id="422362at2759"/>
<feature type="region of interest" description="Disordered" evidence="1">
    <location>
        <begin position="483"/>
        <end position="504"/>
    </location>
</feature>
<sequence length="504" mass="57760">MATEQSSSESPTRKRPRRSKQDPQFIFDNPANDTTDMDTVIPPTANKRTPVKTKVKTIQPVESIDASGELYEPGDIVWCKLGGFPWWPALIYRCAAEGGIHTKTLNSNNKPKRLFFVYFYGKYLEYSWISTRWLLKYAGLSNFIQHAEAAVQQAATKSEQLELANRYQLKVSMKKRVQWDEAIELADRALTMSKEERIEDFNELLEDALDQSKSSRRRKTSGDQNQEAEDDEAGDKQLNTEESSVSLNTSSAATVVEGNEEIKTREKPAITPRKPLAFTRNGSTKTEEDEQVEKKKRKRKEKSDVKPESNTSISSTDNKPLGKTRTKKNQTPSSKPVQKNRRSEKVTNGNEVEYDYIPTTDQQTASPIVQLIQTNNPPLSNYEQKQIAEGLLHHPKENALTFEEAQAYANDKAKEIVFENHNYQMNTISPEWFYESILLKYPAIVFKYRSWFEKIQTDVIPNGNDMIKLKQWQIALMLHAQVKSEQQQQEQHSTQPEPNPSNES</sequence>
<evidence type="ECO:0000313" key="3">
    <source>
        <dbReference type="EMBL" id="CAF1074418.1"/>
    </source>
</evidence>
<dbReference type="Gene3D" id="2.30.30.140">
    <property type="match status" value="1"/>
</dbReference>
<accession>A0A814M5Y1</accession>
<dbReference type="CDD" id="cd20144">
    <property type="entry name" value="PWWP_NSD_rpt1"/>
    <property type="match status" value="1"/>
</dbReference>
<evidence type="ECO:0000259" key="2">
    <source>
        <dbReference type="PROSITE" id="PS50812"/>
    </source>
</evidence>
<feature type="compositionally biased region" description="Polar residues" evidence="1">
    <location>
        <begin position="240"/>
        <end position="253"/>
    </location>
</feature>
<dbReference type="SMART" id="SM00293">
    <property type="entry name" value="PWWP"/>
    <property type="match status" value="1"/>
</dbReference>
<dbReference type="SUPFAM" id="SSF63748">
    <property type="entry name" value="Tudor/PWWP/MBT"/>
    <property type="match status" value="1"/>
</dbReference>
<feature type="compositionally biased region" description="Polar residues" evidence="1">
    <location>
        <begin position="1"/>
        <end position="10"/>
    </location>
</feature>
<dbReference type="EMBL" id="CAJNOR010001708">
    <property type="protein sequence ID" value="CAF1187278.1"/>
    <property type="molecule type" value="Genomic_DNA"/>
</dbReference>
<dbReference type="Proteomes" id="UP000663852">
    <property type="component" value="Unassembled WGS sequence"/>
</dbReference>
<reference evidence="3" key="1">
    <citation type="submission" date="2021-02" db="EMBL/GenBank/DDBJ databases">
        <authorList>
            <person name="Nowell W R."/>
        </authorList>
    </citation>
    <scope>NUCLEOTIDE SEQUENCE</scope>
</reference>
<feature type="compositionally biased region" description="Polar residues" evidence="1">
    <location>
        <begin position="492"/>
        <end position="504"/>
    </location>
</feature>
<dbReference type="Proteomes" id="UP000663828">
    <property type="component" value="Unassembled WGS sequence"/>
</dbReference>
<organism evidence="3 6">
    <name type="scientific">Adineta ricciae</name>
    <name type="common">Rotifer</name>
    <dbReference type="NCBI Taxonomy" id="249248"/>
    <lineage>
        <taxon>Eukaryota</taxon>
        <taxon>Metazoa</taxon>
        <taxon>Spiralia</taxon>
        <taxon>Gnathifera</taxon>
        <taxon>Rotifera</taxon>
        <taxon>Eurotatoria</taxon>
        <taxon>Bdelloidea</taxon>
        <taxon>Adinetida</taxon>
        <taxon>Adinetidae</taxon>
        <taxon>Adineta</taxon>
    </lineage>
</organism>
<protein>
    <recommendedName>
        <fullName evidence="2">PWWP domain-containing protein</fullName>
    </recommendedName>
</protein>
<evidence type="ECO:0000313" key="6">
    <source>
        <dbReference type="Proteomes" id="UP000663852"/>
    </source>
</evidence>
<feature type="domain" description="PWWP" evidence="2">
    <location>
        <begin position="73"/>
        <end position="140"/>
    </location>
</feature>
<comment type="caution">
    <text evidence="3">The sequence shown here is derived from an EMBL/GenBank/DDBJ whole genome shotgun (WGS) entry which is preliminary data.</text>
</comment>
<dbReference type="Pfam" id="PF00855">
    <property type="entry name" value="PWWP"/>
    <property type="match status" value="1"/>
</dbReference>
<evidence type="ECO:0000256" key="1">
    <source>
        <dbReference type="SAM" id="MobiDB-lite"/>
    </source>
</evidence>
<dbReference type="AlphaFoldDB" id="A0A814M5Y1"/>
<dbReference type="PROSITE" id="PS50812">
    <property type="entry name" value="PWWP"/>
    <property type="match status" value="1"/>
</dbReference>
<dbReference type="EMBL" id="CAJNOJ010000087">
    <property type="protein sequence ID" value="CAF1074418.1"/>
    <property type="molecule type" value="Genomic_DNA"/>
</dbReference>